<gene>
    <name evidence="5" type="ORF">EVS81_10765</name>
</gene>
<evidence type="ECO:0000313" key="6">
    <source>
        <dbReference type="Proteomes" id="UP000289260"/>
    </source>
</evidence>
<comment type="similarity">
    <text evidence="1">Belongs to the bacterial solute-binding protein 7 family.</text>
</comment>
<dbReference type="Gene3D" id="3.40.190.170">
    <property type="entry name" value="Bacterial extracellular solute-binding protein, family 7"/>
    <property type="match status" value="1"/>
</dbReference>
<dbReference type="PANTHER" id="PTHR33376:SF7">
    <property type="entry name" value="C4-DICARBOXYLATE-BINDING PROTEIN DCTB"/>
    <property type="match status" value="1"/>
</dbReference>
<dbReference type="OrthoDB" id="9815946at2"/>
<name>A0A4P6KFJ9_9MICO</name>
<keyword evidence="6" id="KW-1185">Reference proteome</keyword>
<keyword evidence="3" id="KW-0732">Signal</keyword>
<feature type="region of interest" description="Disordered" evidence="4">
    <location>
        <begin position="1"/>
        <end position="25"/>
    </location>
</feature>
<organism evidence="5 6">
    <name type="scientific">Leucobacter triazinivorans</name>
    <dbReference type="NCBI Taxonomy" id="1784719"/>
    <lineage>
        <taxon>Bacteria</taxon>
        <taxon>Bacillati</taxon>
        <taxon>Actinomycetota</taxon>
        <taxon>Actinomycetes</taxon>
        <taxon>Micrococcales</taxon>
        <taxon>Microbacteriaceae</taxon>
        <taxon>Leucobacter</taxon>
    </lineage>
</organism>
<sequence length="401" mass="42950">MNTYSRRTAAGNRERTTMFSTPHHPGRFSRMTGAVALAAVAGLALAGCSGINSSAAGEGDGSGETVTWTLVTGAQADTPNAAVQNWFLDRVEEATDGRISFERTATEALCKAPEVADCVRDGRAQIGVTVPDYTPQYFPSTSMVSIPFLSQNAQAAMQSIYDLHEDYAPAQAIMERNGLHHVATWPVGRFLLGGHEPIESVAQFQGAQVRVSGPIIQQAIGDQGANIVAVTAPETYEAVERGVVSTIGGAIDFPVNYGLMELLPDWTDPGIGQYSTFGMWVNAEAYDALPDDLREQFDQIAEELNTGAGIAAFNEVAAGQCQQMQDAPTVESLNAWDEADTQAWQDALGDSGQEMWIELATEQGLEDAEGVLERYIAGLETYDDAAYDDATVACVASFENR</sequence>
<dbReference type="GO" id="GO:0055085">
    <property type="term" value="P:transmembrane transport"/>
    <property type="evidence" value="ECO:0007669"/>
    <property type="project" value="InterPro"/>
</dbReference>
<dbReference type="Proteomes" id="UP000289260">
    <property type="component" value="Chromosome"/>
</dbReference>
<evidence type="ECO:0000256" key="3">
    <source>
        <dbReference type="ARBA" id="ARBA00022729"/>
    </source>
</evidence>
<evidence type="ECO:0008006" key="7">
    <source>
        <dbReference type="Google" id="ProtNLM"/>
    </source>
</evidence>
<dbReference type="InterPro" id="IPR038404">
    <property type="entry name" value="TRAP_DctP_sf"/>
</dbReference>
<evidence type="ECO:0000256" key="4">
    <source>
        <dbReference type="SAM" id="MobiDB-lite"/>
    </source>
</evidence>
<dbReference type="AlphaFoldDB" id="A0A4P6KFJ9"/>
<protein>
    <recommendedName>
        <fullName evidence="7">TRAP transporter substrate-binding protein</fullName>
    </recommendedName>
</protein>
<dbReference type="InterPro" id="IPR018389">
    <property type="entry name" value="DctP_fam"/>
</dbReference>
<dbReference type="PANTHER" id="PTHR33376">
    <property type="match status" value="1"/>
</dbReference>
<proteinExistence type="inferred from homology"/>
<evidence type="ECO:0000256" key="1">
    <source>
        <dbReference type="ARBA" id="ARBA00009023"/>
    </source>
</evidence>
<dbReference type="Pfam" id="PF03480">
    <property type="entry name" value="DctP"/>
    <property type="match status" value="1"/>
</dbReference>
<evidence type="ECO:0000313" key="5">
    <source>
        <dbReference type="EMBL" id="QBE49255.1"/>
    </source>
</evidence>
<dbReference type="KEGG" id="ltr:EVS81_10765"/>
<reference evidence="5 6" key="1">
    <citation type="submission" date="2019-02" db="EMBL/GenBank/DDBJ databases">
        <authorList>
            <person name="Sun L."/>
            <person name="Pan D."/>
            <person name="Wu X."/>
        </authorList>
    </citation>
    <scope>NUCLEOTIDE SEQUENCE [LARGE SCALE GENOMIC DNA]</scope>
    <source>
        <strain evidence="5 6">JW-1</strain>
    </source>
</reference>
<keyword evidence="2" id="KW-0813">Transport</keyword>
<dbReference type="NCBIfam" id="NF037995">
    <property type="entry name" value="TRAP_S1"/>
    <property type="match status" value="1"/>
</dbReference>
<dbReference type="EMBL" id="CP035806">
    <property type="protein sequence ID" value="QBE49255.1"/>
    <property type="molecule type" value="Genomic_DNA"/>
</dbReference>
<evidence type="ECO:0000256" key="2">
    <source>
        <dbReference type="ARBA" id="ARBA00022448"/>
    </source>
</evidence>
<accession>A0A4P6KFJ9</accession>